<comment type="caution">
    <text evidence="1">The sequence shown here is derived from an EMBL/GenBank/DDBJ whole genome shotgun (WGS) entry which is preliminary data.</text>
</comment>
<feature type="non-terminal residue" evidence="1">
    <location>
        <position position="1"/>
    </location>
</feature>
<sequence length="202" mass="22167">KGRTGGTTVYELMERMDRASDRQRAMAQAAERVMEYYCKREWQDALRVFEVAEAEEGQDPALRHIRSMCEELDRNPPPDDWHPVVKINEKSTSMAAGAKITSIISISSSLRESSSAFFSMKPGAAGVGERDMTISEASGVPWRCPVVRRRTGLGEAEWIAKREGDDGGVGERAGSDGGEGVLASMEAEKLLGEYCPITWCGC</sequence>
<accession>A0AAE0L5D8</accession>
<name>A0AAE0L5D8_9CHLO</name>
<dbReference type="EMBL" id="LGRX02008826">
    <property type="protein sequence ID" value="KAK3272703.1"/>
    <property type="molecule type" value="Genomic_DNA"/>
</dbReference>
<proteinExistence type="predicted"/>
<dbReference type="AlphaFoldDB" id="A0AAE0L5D8"/>
<evidence type="ECO:0000313" key="2">
    <source>
        <dbReference type="Proteomes" id="UP001190700"/>
    </source>
</evidence>
<dbReference type="Proteomes" id="UP001190700">
    <property type="component" value="Unassembled WGS sequence"/>
</dbReference>
<reference evidence="1 2" key="1">
    <citation type="journal article" date="2015" name="Genome Biol. Evol.">
        <title>Comparative Genomics of a Bacterivorous Green Alga Reveals Evolutionary Causalities and Consequences of Phago-Mixotrophic Mode of Nutrition.</title>
        <authorList>
            <person name="Burns J.A."/>
            <person name="Paasch A."/>
            <person name="Narechania A."/>
            <person name="Kim E."/>
        </authorList>
    </citation>
    <scope>NUCLEOTIDE SEQUENCE [LARGE SCALE GENOMIC DNA]</scope>
    <source>
        <strain evidence="1 2">PLY_AMNH</strain>
    </source>
</reference>
<protein>
    <submittedName>
        <fullName evidence="1">Uncharacterized protein</fullName>
    </submittedName>
</protein>
<evidence type="ECO:0000313" key="1">
    <source>
        <dbReference type="EMBL" id="KAK3272703.1"/>
    </source>
</evidence>
<organism evidence="1 2">
    <name type="scientific">Cymbomonas tetramitiformis</name>
    <dbReference type="NCBI Taxonomy" id="36881"/>
    <lineage>
        <taxon>Eukaryota</taxon>
        <taxon>Viridiplantae</taxon>
        <taxon>Chlorophyta</taxon>
        <taxon>Pyramimonadophyceae</taxon>
        <taxon>Pyramimonadales</taxon>
        <taxon>Pyramimonadaceae</taxon>
        <taxon>Cymbomonas</taxon>
    </lineage>
</organism>
<gene>
    <name evidence="1" type="ORF">CYMTET_19014</name>
</gene>
<keyword evidence="2" id="KW-1185">Reference proteome</keyword>